<dbReference type="PROSITE" id="PS51318">
    <property type="entry name" value="TAT"/>
    <property type="match status" value="1"/>
</dbReference>
<gene>
    <name evidence="7" type="ORF">GCM10017577_20830</name>
</gene>
<dbReference type="PROSITE" id="PS51257">
    <property type="entry name" value="PROKAR_LIPOPROTEIN"/>
    <property type="match status" value="1"/>
</dbReference>
<dbReference type="InterPro" id="IPR011683">
    <property type="entry name" value="Glyco_hydro_53"/>
</dbReference>
<evidence type="ECO:0000256" key="3">
    <source>
        <dbReference type="ARBA" id="ARBA00012556"/>
    </source>
</evidence>
<dbReference type="GO" id="GO:0015926">
    <property type="term" value="F:glucosidase activity"/>
    <property type="evidence" value="ECO:0007669"/>
    <property type="project" value="InterPro"/>
</dbReference>
<dbReference type="GO" id="GO:0045490">
    <property type="term" value="P:pectin catabolic process"/>
    <property type="evidence" value="ECO:0007669"/>
    <property type="project" value="TreeGrafter"/>
</dbReference>
<proteinExistence type="inferred from homology"/>
<reference evidence="7" key="2">
    <citation type="submission" date="2023-01" db="EMBL/GenBank/DDBJ databases">
        <authorList>
            <person name="Sun Q."/>
            <person name="Evtushenko L."/>
        </authorList>
    </citation>
    <scope>NUCLEOTIDE SEQUENCE</scope>
    <source>
        <strain evidence="7">VKM Ac-1069</strain>
    </source>
</reference>
<keyword evidence="4 6" id="KW-0378">Hydrolase</keyword>
<dbReference type="Proteomes" id="UP001143463">
    <property type="component" value="Unassembled WGS sequence"/>
</dbReference>
<comment type="catalytic activity">
    <reaction evidence="1 6">
        <text>The enzyme specifically hydrolyzes (1-&gt;4)-beta-D-galactosidic linkages in type I arabinogalactans.</text>
        <dbReference type="EC" id="3.2.1.89"/>
    </reaction>
</comment>
<dbReference type="GO" id="GO:0031218">
    <property type="term" value="F:arabinogalactan endo-1,4-beta-galactosidase activity"/>
    <property type="evidence" value="ECO:0007669"/>
    <property type="project" value="UniProtKB-EC"/>
</dbReference>
<dbReference type="RefSeq" id="WP_037044920.1">
    <property type="nucleotide sequence ID" value="NZ_BSFQ01000006.1"/>
</dbReference>
<dbReference type="InterPro" id="IPR006311">
    <property type="entry name" value="TAT_signal"/>
</dbReference>
<dbReference type="SUPFAM" id="SSF51445">
    <property type="entry name" value="(Trans)glycosidases"/>
    <property type="match status" value="1"/>
</dbReference>
<dbReference type="EC" id="3.2.1.89" evidence="3 6"/>
<dbReference type="PANTHER" id="PTHR34983:SF1">
    <property type="entry name" value="ARABINOGALACTAN ENDO-BETA-1,4-GALACTANASE A"/>
    <property type="match status" value="1"/>
</dbReference>
<keyword evidence="6" id="KW-0732">Signal</keyword>
<evidence type="ECO:0000313" key="7">
    <source>
        <dbReference type="EMBL" id="GLL10942.1"/>
    </source>
</evidence>
<reference evidence="7" key="1">
    <citation type="journal article" date="2014" name="Int. J. Syst. Evol. Microbiol.">
        <title>Complete genome sequence of Corynebacterium casei LMG S-19264T (=DSM 44701T), isolated from a smear-ripened cheese.</title>
        <authorList>
            <consortium name="US DOE Joint Genome Institute (JGI-PGF)"/>
            <person name="Walter F."/>
            <person name="Albersmeier A."/>
            <person name="Kalinowski J."/>
            <person name="Ruckert C."/>
        </authorList>
    </citation>
    <scope>NUCLEOTIDE SEQUENCE</scope>
    <source>
        <strain evidence="7">VKM Ac-1069</strain>
    </source>
</reference>
<feature type="signal peptide" evidence="6">
    <location>
        <begin position="1"/>
        <end position="24"/>
    </location>
</feature>
<comment type="similarity">
    <text evidence="2 6">Belongs to the glycosyl hydrolase 53 family.</text>
</comment>
<comment type="caution">
    <text evidence="7">The sequence shown here is derived from an EMBL/GenBank/DDBJ whole genome shotgun (WGS) entry which is preliminary data.</text>
</comment>
<dbReference type="InterPro" id="IPR017853">
    <property type="entry name" value="GH"/>
</dbReference>
<dbReference type="PANTHER" id="PTHR34983">
    <property type="entry name" value="ARABINOGALACTAN ENDO-BETA-1,4-GALACTANASE A"/>
    <property type="match status" value="1"/>
</dbReference>
<accession>A0A9W6L115</accession>
<evidence type="ECO:0000256" key="2">
    <source>
        <dbReference type="ARBA" id="ARBA00010687"/>
    </source>
</evidence>
<evidence type="ECO:0000313" key="8">
    <source>
        <dbReference type="Proteomes" id="UP001143463"/>
    </source>
</evidence>
<evidence type="ECO:0000256" key="5">
    <source>
        <dbReference type="ARBA" id="ARBA00023295"/>
    </source>
</evidence>
<feature type="chain" id="PRO_5041021521" description="Arabinogalactan endo-beta-1,4-galactanase" evidence="6">
    <location>
        <begin position="25"/>
        <end position="378"/>
    </location>
</feature>
<evidence type="ECO:0000256" key="6">
    <source>
        <dbReference type="RuleBase" id="RU361192"/>
    </source>
</evidence>
<dbReference type="Pfam" id="PF07745">
    <property type="entry name" value="Glyco_hydro_53"/>
    <property type="match status" value="1"/>
</dbReference>
<dbReference type="AlphaFoldDB" id="A0A9W6L115"/>
<keyword evidence="8" id="KW-1185">Reference proteome</keyword>
<organism evidence="7 8">
    <name type="scientific">Pseudonocardia halophobica</name>
    <dbReference type="NCBI Taxonomy" id="29401"/>
    <lineage>
        <taxon>Bacteria</taxon>
        <taxon>Bacillati</taxon>
        <taxon>Actinomycetota</taxon>
        <taxon>Actinomycetes</taxon>
        <taxon>Pseudonocardiales</taxon>
        <taxon>Pseudonocardiaceae</taxon>
        <taxon>Pseudonocardia</taxon>
    </lineage>
</organism>
<name>A0A9W6L115_9PSEU</name>
<dbReference type="EMBL" id="BSFQ01000006">
    <property type="protein sequence ID" value="GLL10942.1"/>
    <property type="molecule type" value="Genomic_DNA"/>
</dbReference>
<sequence>MPTRRQLLSAAGLLVGAAVTGCSAPEVGAVSGPIPRERIRGADLSFTLQMEAIGARYDDGGVTAPVERLLAARGANLVRLRAWVDPPPGYSTLQSALTLGRRAHDAGCDILLDLHYSDFWADQYSQSEPGAWADQDLGRLSETVRGYTRDAVAAFARQGTPLAMIQVGNEITTGMLWPVGKVYERGHEHWDAFVQLLKAGLAGALDGATAPLETMVHIDRGGDNGGARYFYDAVTSRGVEFDLIGLSYYPFWHGSLDTLAANLGDLARRYGKDVVVVETSYPWTLERADGTEYYAARLDELPDAARFPATPEGQAAYFEGLRTVVNGVPDGRGRGFVVWEPAWLPGVGWDHGEGNPYANLTMFDWNGAALPSLAAFRP</sequence>
<dbReference type="Gene3D" id="3.20.20.80">
    <property type="entry name" value="Glycosidases"/>
    <property type="match status" value="1"/>
</dbReference>
<evidence type="ECO:0000256" key="1">
    <source>
        <dbReference type="ARBA" id="ARBA00001695"/>
    </source>
</evidence>
<evidence type="ECO:0000256" key="4">
    <source>
        <dbReference type="ARBA" id="ARBA00022801"/>
    </source>
</evidence>
<keyword evidence="5 6" id="KW-0326">Glycosidase</keyword>
<protein>
    <recommendedName>
        <fullName evidence="3 6">Arabinogalactan endo-beta-1,4-galactanase</fullName>
        <ecNumber evidence="3 6">3.2.1.89</ecNumber>
    </recommendedName>
</protein>